<name>A0A6P1NJE2_9MICC</name>
<organism evidence="1 2">
    <name type="scientific">Pseudarthrobacter psychrotolerans</name>
    <dbReference type="NCBI Taxonomy" id="2697569"/>
    <lineage>
        <taxon>Bacteria</taxon>
        <taxon>Bacillati</taxon>
        <taxon>Actinomycetota</taxon>
        <taxon>Actinomycetes</taxon>
        <taxon>Micrococcales</taxon>
        <taxon>Micrococcaceae</taxon>
        <taxon>Pseudarthrobacter</taxon>
    </lineage>
</organism>
<dbReference type="EMBL" id="CP047898">
    <property type="protein sequence ID" value="QHK18594.1"/>
    <property type="molecule type" value="Genomic_DNA"/>
</dbReference>
<reference evidence="1 2" key="1">
    <citation type="submission" date="2020-01" db="EMBL/GenBank/DDBJ databases">
        <title>Pseudarthrobacter psychrotolerans sp. nov., isolated from antarctic soil.</title>
        <authorList>
            <person name="Shin Y."/>
            <person name="Park W."/>
        </authorList>
    </citation>
    <scope>NUCLEOTIDE SEQUENCE [LARGE SCALE GENOMIC DNA]</scope>
    <source>
        <strain evidence="1 2">YJ56</strain>
    </source>
</reference>
<gene>
    <name evidence="1" type="ORF">GU243_01040</name>
</gene>
<keyword evidence="2" id="KW-1185">Reference proteome</keyword>
<evidence type="ECO:0000313" key="2">
    <source>
        <dbReference type="Proteomes" id="UP000464186"/>
    </source>
</evidence>
<protein>
    <submittedName>
        <fullName evidence="1">Uncharacterized protein</fullName>
    </submittedName>
</protein>
<sequence length="73" mass="8354">MDDFEWAVRDTLNEYLTFASTQNIGRRGKLIRALDLHSDVPKLVDWIRTNAGTGWETYLEKVLPTAEATEANE</sequence>
<dbReference type="AlphaFoldDB" id="A0A6P1NJE2"/>
<dbReference type="KEGG" id="psey:GU243_01040"/>
<accession>A0A6P1NJE2</accession>
<evidence type="ECO:0000313" key="1">
    <source>
        <dbReference type="EMBL" id="QHK18594.1"/>
    </source>
</evidence>
<proteinExistence type="predicted"/>
<dbReference type="Proteomes" id="UP000464186">
    <property type="component" value="Chromosome"/>
</dbReference>